<evidence type="ECO:0000259" key="3">
    <source>
        <dbReference type="SMART" id="SM00198"/>
    </source>
</evidence>
<evidence type="ECO:0000313" key="5">
    <source>
        <dbReference type="Proteomes" id="UP000321570"/>
    </source>
</evidence>
<dbReference type="AlphaFoldDB" id="A0A564XVF5"/>
<evidence type="ECO:0000256" key="1">
    <source>
        <dbReference type="SAM" id="MobiDB-lite"/>
    </source>
</evidence>
<feature type="compositionally biased region" description="Polar residues" evidence="1">
    <location>
        <begin position="213"/>
        <end position="230"/>
    </location>
</feature>
<feature type="compositionally biased region" description="Polar residues" evidence="1">
    <location>
        <begin position="405"/>
        <end position="415"/>
    </location>
</feature>
<dbReference type="Gene3D" id="3.40.33.10">
    <property type="entry name" value="CAP"/>
    <property type="match status" value="1"/>
</dbReference>
<protein>
    <recommendedName>
        <fullName evidence="3">SCP domain-containing protein</fullName>
    </recommendedName>
</protein>
<dbReference type="Pfam" id="PF00188">
    <property type="entry name" value="CAP"/>
    <property type="match status" value="1"/>
</dbReference>
<sequence>MSNKNELVIYVFGVLLAASLTLAVSPTQAQRDEIERSHVKHYSMKLEQLALEWAERCEYEHPNKTLFPRYRGIGQNLALRGNHEFSYDKVINSWANESQHYDYNTGACRRVCGHYTQIVRAQTVEVGCAHKMCNAEFKDWPKPVYLYVCQYSPAQMYGEKFPYQAGRSCSKCSSDEVCIQKQCKKVSYRHQPSQNHFQSRETDRFPRPVQGNGELSNRGYQHNPHQSGGRCSTGYTFRNGRCERSAHVTQSPTQFPTPQHKEDQNKYYPNWNRNTQYGRVSSKDTHVVVDQKWPFQRGDRPLDIGRRSPSGHHTVTNTVRAQHSFKVPIVVILCQLQPVRQIYYRTESIILGSPCLKQLQDMVSQMRAPAYELSNRGYQHNPHQSGGRCSTGYTFRNGRCERSAHVTQSPTQFPTPQHKEDQNKYYPNWNRNTQYGRVSSKDTHVVVATPFANKNTCKCRQLYHSRNQRKCGKLRNLNDPESLKRQFQGRDRSIEEAVGHSEMPASQFCSRVLVRRLSPFLNGGRETNVNIQGRLEVGVRFGSWSTNYDHRLQQLTWCLGQPTLFYITTERDLKDHKQLDCFI</sequence>
<dbReference type="InterPro" id="IPR014044">
    <property type="entry name" value="CAP_dom"/>
</dbReference>
<dbReference type="Proteomes" id="UP000321570">
    <property type="component" value="Unassembled WGS sequence"/>
</dbReference>
<feature type="domain" description="SCP" evidence="3">
    <location>
        <begin position="29"/>
        <end position="159"/>
    </location>
</feature>
<dbReference type="EMBL" id="CABIJS010000008">
    <property type="protein sequence ID" value="VUZ38876.1"/>
    <property type="molecule type" value="Genomic_DNA"/>
</dbReference>
<reference evidence="4 5" key="1">
    <citation type="submission" date="2019-07" db="EMBL/GenBank/DDBJ databases">
        <authorList>
            <person name="Jastrzebski P J."/>
            <person name="Paukszto L."/>
            <person name="Jastrzebski P J."/>
        </authorList>
    </citation>
    <scope>NUCLEOTIDE SEQUENCE [LARGE SCALE GENOMIC DNA]</scope>
    <source>
        <strain evidence="4 5">WMS-il1</strain>
    </source>
</reference>
<accession>A0A564XVF5</accession>
<evidence type="ECO:0000256" key="2">
    <source>
        <dbReference type="SAM" id="SignalP"/>
    </source>
</evidence>
<feature type="region of interest" description="Disordered" evidence="1">
    <location>
        <begin position="190"/>
        <end position="230"/>
    </location>
</feature>
<feature type="chain" id="PRO_5021920828" description="SCP domain-containing protein" evidence="2">
    <location>
        <begin position="30"/>
        <end position="583"/>
    </location>
</feature>
<evidence type="ECO:0000313" key="4">
    <source>
        <dbReference type="EMBL" id="VUZ38876.1"/>
    </source>
</evidence>
<name>A0A564XVF5_HYMDI</name>
<dbReference type="SUPFAM" id="SSF55797">
    <property type="entry name" value="PR-1-like"/>
    <property type="match status" value="1"/>
</dbReference>
<gene>
    <name evidence="4" type="ORF">WMSIL1_LOCUS275</name>
</gene>
<feature type="region of interest" description="Disordered" evidence="1">
    <location>
        <begin position="404"/>
        <end position="424"/>
    </location>
</feature>
<dbReference type="InterPro" id="IPR035940">
    <property type="entry name" value="CAP_sf"/>
</dbReference>
<keyword evidence="2" id="KW-0732">Signal</keyword>
<dbReference type="PRINTS" id="PR00837">
    <property type="entry name" value="V5TPXLIKE"/>
</dbReference>
<proteinExistence type="predicted"/>
<feature type="signal peptide" evidence="2">
    <location>
        <begin position="1"/>
        <end position="29"/>
    </location>
</feature>
<dbReference type="InterPro" id="IPR001283">
    <property type="entry name" value="CRISP-related"/>
</dbReference>
<dbReference type="SMART" id="SM00198">
    <property type="entry name" value="SCP"/>
    <property type="match status" value="1"/>
</dbReference>
<keyword evidence="5" id="KW-1185">Reference proteome</keyword>
<feature type="compositionally biased region" description="Polar residues" evidence="1">
    <location>
        <begin position="247"/>
        <end position="257"/>
    </location>
</feature>
<organism evidence="4 5">
    <name type="scientific">Hymenolepis diminuta</name>
    <name type="common">Rat tapeworm</name>
    <dbReference type="NCBI Taxonomy" id="6216"/>
    <lineage>
        <taxon>Eukaryota</taxon>
        <taxon>Metazoa</taxon>
        <taxon>Spiralia</taxon>
        <taxon>Lophotrochozoa</taxon>
        <taxon>Platyhelminthes</taxon>
        <taxon>Cestoda</taxon>
        <taxon>Eucestoda</taxon>
        <taxon>Cyclophyllidea</taxon>
        <taxon>Hymenolepididae</taxon>
        <taxon>Hymenolepis</taxon>
    </lineage>
</organism>
<feature type="region of interest" description="Disordered" evidence="1">
    <location>
        <begin position="246"/>
        <end position="266"/>
    </location>
</feature>
<dbReference type="PANTHER" id="PTHR10334">
    <property type="entry name" value="CYSTEINE-RICH SECRETORY PROTEIN-RELATED"/>
    <property type="match status" value="1"/>
</dbReference>